<evidence type="ECO:0000256" key="2">
    <source>
        <dbReference type="ARBA" id="ARBA00022448"/>
    </source>
</evidence>
<evidence type="ECO:0000256" key="10">
    <source>
        <dbReference type="SAM" id="Phobius"/>
    </source>
</evidence>
<dbReference type="NCBIfam" id="TIGR00410">
    <property type="entry name" value="lacE"/>
    <property type="match status" value="1"/>
</dbReference>
<dbReference type="PROSITE" id="PS51105">
    <property type="entry name" value="PTS_EIIC_TYPE_3"/>
    <property type="match status" value="1"/>
</dbReference>
<proteinExistence type="predicted"/>
<evidence type="ECO:0000256" key="9">
    <source>
        <dbReference type="PIRNR" id="PIRNR006351"/>
    </source>
</evidence>
<dbReference type="PANTHER" id="PTHR33989">
    <property type="match status" value="1"/>
</dbReference>
<keyword evidence="13" id="KW-1185">Reference proteome</keyword>
<keyword evidence="8 9" id="KW-0472">Membrane</keyword>
<feature type="transmembrane region" description="Helical" evidence="10">
    <location>
        <begin position="416"/>
        <end position="435"/>
    </location>
</feature>
<gene>
    <name evidence="12" type="ORF">CJ191_06735</name>
</gene>
<comment type="subcellular location">
    <subcellularLocation>
        <location evidence="1">Cell membrane</location>
        <topology evidence="1">Multi-pass membrane protein</topology>
    </subcellularLocation>
</comment>
<feature type="domain" description="PTS EIIC type-3" evidence="11">
    <location>
        <begin position="14"/>
        <end position="434"/>
    </location>
</feature>
<dbReference type="AlphaFoldDB" id="A0A2N6UCX8"/>
<feature type="transmembrane region" description="Helical" evidence="10">
    <location>
        <begin position="206"/>
        <end position="233"/>
    </location>
</feature>
<feature type="transmembrane region" description="Helical" evidence="10">
    <location>
        <begin position="78"/>
        <end position="100"/>
    </location>
</feature>
<organism evidence="12 13">
    <name type="scientific">Aerococcus viridans</name>
    <dbReference type="NCBI Taxonomy" id="1377"/>
    <lineage>
        <taxon>Bacteria</taxon>
        <taxon>Bacillati</taxon>
        <taxon>Bacillota</taxon>
        <taxon>Bacilli</taxon>
        <taxon>Lactobacillales</taxon>
        <taxon>Aerococcaceae</taxon>
        <taxon>Aerococcus</taxon>
    </lineage>
</organism>
<keyword evidence="5" id="KW-0598">Phosphotransferase system</keyword>
<feature type="transmembrane region" description="Helical" evidence="10">
    <location>
        <begin position="33"/>
        <end position="57"/>
    </location>
</feature>
<evidence type="ECO:0000313" key="12">
    <source>
        <dbReference type="EMBL" id="PMC79444.1"/>
    </source>
</evidence>
<dbReference type="GO" id="GO:0005886">
    <property type="term" value="C:plasma membrane"/>
    <property type="evidence" value="ECO:0007669"/>
    <property type="project" value="UniProtKB-SubCell"/>
</dbReference>
<evidence type="ECO:0000256" key="3">
    <source>
        <dbReference type="ARBA" id="ARBA00022475"/>
    </source>
</evidence>
<dbReference type="EMBL" id="PNHQ01000015">
    <property type="protein sequence ID" value="PMC79444.1"/>
    <property type="molecule type" value="Genomic_DNA"/>
</dbReference>
<feature type="transmembrane region" description="Helical" evidence="10">
    <location>
        <begin position="245"/>
        <end position="269"/>
    </location>
</feature>
<evidence type="ECO:0000256" key="1">
    <source>
        <dbReference type="ARBA" id="ARBA00004651"/>
    </source>
</evidence>
<evidence type="ECO:0000259" key="11">
    <source>
        <dbReference type="PROSITE" id="PS51105"/>
    </source>
</evidence>
<evidence type="ECO:0000313" key="13">
    <source>
        <dbReference type="Proteomes" id="UP000235701"/>
    </source>
</evidence>
<comment type="caution">
    <text evidence="12">The sequence shown here is derived from an EMBL/GenBank/DDBJ whole genome shotgun (WGS) entry which is preliminary data.</text>
</comment>
<dbReference type="Pfam" id="PF02378">
    <property type="entry name" value="PTS_EIIC"/>
    <property type="match status" value="1"/>
</dbReference>
<reference evidence="12 13" key="1">
    <citation type="submission" date="2017-09" db="EMBL/GenBank/DDBJ databases">
        <title>Bacterial strain isolated from the female urinary microbiota.</title>
        <authorList>
            <person name="Thomas-White K."/>
            <person name="Kumar N."/>
            <person name="Forster S."/>
            <person name="Putonti C."/>
            <person name="Lawley T."/>
            <person name="Wolfe A.J."/>
        </authorList>
    </citation>
    <scope>NUCLEOTIDE SEQUENCE [LARGE SCALE GENOMIC DNA]</scope>
    <source>
        <strain evidence="12 13">UMB0240</strain>
    </source>
</reference>
<dbReference type="GO" id="GO:0009401">
    <property type="term" value="P:phosphoenolpyruvate-dependent sugar phosphotransferase system"/>
    <property type="evidence" value="ECO:0007669"/>
    <property type="project" value="UniProtKB-KW"/>
</dbReference>
<comment type="function">
    <text evidence="9">The phosphoenolpyruvate-dependent sugar phosphotransferase system (PTS), a major carbohydrate active -transport system, catalyzes the phosphorylation of incoming sugar substrates concomitant with their translocation across the cell membrane.</text>
</comment>
<feature type="transmembrane region" description="Helical" evidence="10">
    <location>
        <begin position="120"/>
        <end position="136"/>
    </location>
</feature>
<feature type="transmembrane region" description="Helical" evidence="10">
    <location>
        <begin position="368"/>
        <end position="390"/>
    </location>
</feature>
<keyword evidence="6 10" id="KW-0812">Transmembrane</keyword>
<keyword evidence="3 9" id="KW-1003">Cell membrane</keyword>
<protein>
    <recommendedName>
        <fullName evidence="9">Permease IIC component</fullName>
    </recommendedName>
</protein>
<dbReference type="GO" id="GO:0008982">
    <property type="term" value="F:protein-N(PI)-phosphohistidine-sugar phosphotransferase activity"/>
    <property type="evidence" value="ECO:0007669"/>
    <property type="project" value="UniProtKB-UniRule"/>
</dbReference>
<dbReference type="RefSeq" id="WP_070467903.1">
    <property type="nucleotide sequence ID" value="NZ_PNHQ01000015.1"/>
</dbReference>
<evidence type="ECO:0000256" key="4">
    <source>
        <dbReference type="ARBA" id="ARBA00022597"/>
    </source>
</evidence>
<name>A0A2N6UCX8_9LACT</name>
<dbReference type="InterPro" id="IPR003352">
    <property type="entry name" value="PTS_EIIC"/>
</dbReference>
<dbReference type="NCBIfam" id="NF007157">
    <property type="entry name" value="PRK09592.1"/>
    <property type="match status" value="1"/>
</dbReference>
<accession>A0A2N6UCX8</accession>
<dbReference type="InterPro" id="IPR004501">
    <property type="entry name" value="PTS_EIIC_3"/>
</dbReference>
<feature type="transmembrane region" description="Helical" evidence="10">
    <location>
        <begin position="167"/>
        <end position="186"/>
    </location>
</feature>
<evidence type="ECO:0000256" key="5">
    <source>
        <dbReference type="ARBA" id="ARBA00022683"/>
    </source>
</evidence>
<feature type="transmembrane region" description="Helical" evidence="10">
    <location>
        <begin position="342"/>
        <end position="362"/>
    </location>
</feature>
<keyword evidence="4 9" id="KW-0762">Sugar transport</keyword>
<keyword evidence="2 9" id="KW-0813">Transport</keyword>
<dbReference type="GO" id="GO:1901264">
    <property type="term" value="P:carbohydrate derivative transport"/>
    <property type="evidence" value="ECO:0007669"/>
    <property type="project" value="TreeGrafter"/>
</dbReference>
<dbReference type="InterPro" id="IPR051088">
    <property type="entry name" value="PTS_Sugar-EIIC/EIIB"/>
</dbReference>
<evidence type="ECO:0000256" key="8">
    <source>
        <dbReference type="ARBA" id="ARBA00023136"/>
    </source>
</evidence>
<dbReference type="Proteomes" id="UP000235701">
    <property type="component" value="Unassembled WGS sequence"/>
</dbReference>
<dbReference type="PANTHER" id="PTHR33989:SF8">
    <property type="entry name" value="PERMEASE IIC COMPONENT"/>
    <property type="match status" value="1"/>
</dbReference>
<evidence type="ECO:0000256" key="7">
    <source>
        <dbReference type="ARBA" id="ARBA00022989"/>
    </source>
</evidence>
<feature type="transmembrane region" description="Helical" evidence="10">
    <location>
        <begin position="309"/>
        <end position="330"/>
    </location>
</feature>
<evidence type="ECO:0000256" key="6">
    <source>
        <dbReference type="ARBA" id="ARBA00022692"/>
    </source>
</evidence>
<dbReference type="PIRSF" id="PIRSF006351">
    <property type="entry name" value="PTS_EIIC-Cellobiose"/>
    <property type="match status" value="1"/>
</dbReference>
<dbReference type="InterPro" id="IPR004796">
    <property type="entry name" value="PTS_IIC_cello"/>
</dbReference>
<sequence>MSEENKSTGAFGFLEKYIMNPLGKLATTKFVRAIMNTGIAVIPFTIVGSMFLVLNVLPTAVPALQGIYDATIGNFTELYMLANTATMGVLSLYFSIVLGYEFTKVYVDDEGLDMNPVNGALLSLFAFLMAIPQLVWQDGAMVRTTEITDASTIINGWAMGGDGVTRFGTIGIFTAIIMGVLAVQLYRLCIVNNWVIKMPDAVPQGVANSFTALVPTFVIAFTVIILNGALVMFGTDLFQLIQAPFGFVTQITGTYVGVLVIVFLIHALWSVGIHGSTIITSLVNPILLANMAENAAGADHVLAGEFWNGYVIVGGAGATLGLTVFLAFFARSEQLKALGKTAIVPALFNINEPIIFGVPMIYNPSMFLPFIGAPMVAATIAYFATALDFVKPIIAQQPWPMPVGIGAFIGTADWRAIILSFVCVLAAFAVYYPFITKYDKTLLLEEQAREEAAEAEDDDFFTF</sequence>
<dbReference type="OrthoDB" id="1550290at2"/>
<keyword evidence="7 10" id="KW-1133">Transmembrane helix</keyword>